<accession>A0A127PLS1</accession>
<evidence type="ECO:0000313" key="2">
    <source>
        <dbReference type="Proteomes" id="UP000071778"/>
    </source>
</evidence>
<name>A0A127PLS1_9BURK</name>
<dbReference type="RefSeq" id="WP_061536988.1">
    <property type="nucleotide sequence ID" value="NZ_CP013233.1"/>
</dbReference>
<dbReference type="PATRIC" id="fig|279058.17.peg.899"/>
<dbReference type="EMBL" id="CP013235">
    <property type="protein sequence ID" value="AMP08626.1"/>
    <property type="molecule type" value="Genomic_DNA"/>
</dbReference>
<dbReference type="Pfam" id="PF07273">
    <property type="entry name" value="DUF1439"/>
    <property type="match status" value="1"/>
</dbReference>
<evidence type="ECO:0008006" key="3">
    <source>
        <dbReference type="Google" id="ProtNLM"/>
    </source>
</evidence>
<dbReference type="AlphaFoldDB" id="A0A127PLS1"/>
<gene>
    <name evidence="1" type="ORF">CAter282_0823</name>
</gene>
<dbReference type="OrthoDB" id="8535650at2"/>
<dbReference type="Gene3D" id="3.15.10.40">
    <property type="entry name" value="Uncharacterised protein PF07273, DUF1439"/>
    <property type="match status" value="1"/>
</dbReference>
<keyword evidence="2" id="KW-1185">Reference proteome</keyword>
<dbReference type="Proteomes" id="UP000071778">
    <property type="component" value="Chromosome"/>
</dbReference>
<dbReference type="InterPro" id="IPR010835">
    <property type="entry name" value="DUF1439"/>
</dbReference>
<proteinExistence type="predicted"/>
<organism evidence="1 2">
    <name type="scientific">Collimonas arenae</name>
    <dbReference type="NCBI Taxonomy" id="279058"/>
    <lineage>
        <taxon>Bacteria</taxon>
        <taxon>Pseudomonadati</taxon>
        <taxon>Pseudomonadota</taxon>
        <taxon>Betaproteobacteria</taxon>
        <taxon>Burkholderiales</taxon>
        <taxon>Oxalobacteraceae</taxon>
        <taxon>Collimonas</taxon>
    </lineage>
</organism>
<evidence type="ECO:0000313" key="1">
    <source>
        <dbReference type="EMBL" id="AMP08626.1"/>
    </source>
</evidence>
<dbReference type="PROSITE" id="PS51257">
    <property type="entry name" value="PROKAR_LIPOPROTEIN"/>
    <property type="match status" value="1"/>
</dbReference>
<protein>
    <recommendedName>
        <fullName evidence="3">DUF1439 domain-containing protein</fullName>
    </recommendedName>
</protein>
<reference evidence="1 2" key="1">
    <citation type="submission" date="2015-11" db="EMBL/GenBank/DDBJ databases">
        <title>Exploring the genomic traits of fungus-feeding bacterial genus Collimonas.</title>
        <authorList>
            <person name="Song C."/>
            <person name="Schmidt R."/>
            <person name="de Jager V."/>
            <person name="Krzyzanowska D."/>
            <person name="Jongedijk E."/>
            <person name="Cankar K."/>
            <person name="Beekwilder J."/>
            <person name="van Veen A."/>
            <person name="de Boer W."/>
            <person name="van Veen J.A."/>
            <person name="Garbeva P."/>
        </authorList>
    </citation>
    <scope>NUCLEOTIDE SEQUENCE [LARGE SCALE GENOMIC DNA]</scope>
    <source>
        <strain evidence="1 2">Ter282</strain>
    </source>
</reference>
<sequence>MESKRLSQGTTLSVFFMLLAALLLSSCAALIGPRDVEFPLAKLQQSMDKRLPFSQRYMGLFEVTADKAQLALPAGQGRLSIDTDVTVALPMLGKSWSGKMAISGVLSLDNPHNAVTLTEPRLDQLTLNGVDKTYAAQVTQIGNLLASQLLNQVPLYTFKPEDLHYAGVAFMPTRIGTKPERLVVTFEPVK</sequence>